<feature type="region of interest" description="Disordered" evidence="1">
    <location>
        <begin position="1"/>
        <end position="30"/>
    </location>
</feature>
<dbReference type="EMBL" id="HF935354">
    <property type="protein sequence ID" value="CCX29799.1"/>
    <property type="molecule type" value="Genomic_DNA"/>
</dbReference>
<organism evidence="2 3">
    <name type="scientific">Pyronema omphalodes (strain CBS 100304)</name>
    <name type="common">Pyronema confluens</name>
    <dbReference type="NCBI Taxonomy" id="1076935"/>
    <lineage>
        <taxon>Eukaryota</taxon>
        <taxon>Fungi</taxon>
        <taxon>Dikarya</taxon>
        <taxon>Ascomycota</taxon>
        <taxon>Pezizomycotina</taxon>
        <taxon>Pezizomycetes</taxon>
        <taxon>Pezizales</taxon>
        <taxon>Pyronemataceae</taxon>
        <taxon>Pyronema</taxon>
    </lineage>
</organism>
<keyword evidence="3" id="KW-1185">Reference proteome</keyword>
<dbReference type="AlphaFoldDB" id="U4LCK2"/>
<sequence>MSSSSSPFAASASSQDTAPASPALASDSPVQVPATPVRQLSQIKTLKLASIPINRTAVFNELSAVERAAALDYFQFFYPDVERNIIVAHIRRQCHKLKSEKKRQANRALALAVGVAADAALASATATSTGSPSADAVGSDVSLLLFLPQPQMDHQLLLFLPWTSWMLQAPPSDPEEPEMDDEDAIFTKESLKSAIEMRRREADEAVAAEV</sequence>
<proteinExistence type="predicted"/>
<evidence type="ECO:0000313" key="2">
    <source>
        <dbReference type="EMBL" id="CCX29799.1"/>
    </source>
</evidence>
<name>U4LCK2_PYROM</name>
<dbReference type="Proteomes" id="UP000018144">
    <property type="component" value="Unassembled WGS sequence"/>
</dbReference>
<evidence type="ECO:0000256" key="1">
    <source>
        <dbReference type="SAM" id="MobiDB-lite"/>
    </source>
</evidence>
<protein>
    <submittedName>
        <fullName evidence="2">Uncharacterized protein</fullName>
    </submittedName>
</protein>
<reference evidence="2 3" key="1">
    <citation type="journal article" date="2013" name="PLoS Genet.">
        <title>The genome and development-dependent transcriptomes of Pyronema confluens: a window into fungal evolution.</title>
        <authorList>
            <person name="Traeger S."/>
            <person name="Altegoer F."/>
            <person name="Freitag M."/>
            <person name="Gabaldon T."/>
            <person name="Kempken F."/>
            <person name="Kumar A."/>
            <person name="Marcet-Houben M."/>
            <person name="Poggeler S."/>
            <person name="Stajich J.E."/>
            <person name="Nowrousian M."/>
        </authorList>
    </citation>
    <scope>NUCLEOTIDE SEQUENCE [LARGE SCALE GENOMIC DNA]</scope>
    <source>
        <strain evidence="3">CBS 100304</strain>
        <tissue evidence="2">Vegetative mycelium</tissue>
    </source>
</reference>
<feature type="compositionally biased region" description="Low complexity" evidence="1">
    <location>
        <begin position="1"/>
        <end position="29"/>
    </location>
</feature>
<gene>
    <name evidence="2" type="ORF">PCON_07125</name>
</gene>
<accession>U4LCK2</accession>
<evidence type="ECO:0000313" key="3">
    <source>
        <dbReference type="Proteomes" id="UP000018144"/>
    </source>
</evidence>